<dbReference type="Gene3D" id="3.90.79.10">
    <property type="entry name" value="Nucleoside Triphosphate Pyrophosphohydrolase"/>
    <property type="match status" value="1"/>
</dbReference>
<dbReference type="KEGG" id="abaw:D5400_08730"/>
<keyword evidence="2" id="KW-0378">Hydrolase</keyword>
<dbReference type="GO" id="GO:0016787">
    <property type="term" value="F:hydrolase activity"/>
    <property type="evidence" value="ECO:0007669"/>
    <property type="project" value="UniProtKB-KW"/>
</dbReference>
<name>A0A3Q8XN05_9HYPH</name>
<dbReference type="OrthoDB" id="9806849at2"/>
<accession>A0A3Q8XN05</accession>
<feature type="domain" description="Nudix hydrolase" evidence="1">
    <location>
        <begin position="91"/>
        <end position="235"/>
    </location>
</feature>
<dbReference type="Proteomes" id="UP000268192">
    <property type="component" value="Chromosome"/>
</dbReference>
<dbReference type="SUPFAM" id="SSF55811">
    <property type="entry name" value="Nudix"/>
    <property type="match status" value="1"/>
</dbReference>
<dbReference type="RefSeq" id="WP_126009584.1">
    <property type="nucleotide sequence ID" value="NZ_CP032509.1"/>
</dbReference>
<dbReference type="EMBL" id="CP032509">
    <property type="protein sequence ID" value="AZN71342.1"/>
    <property type="molecule type" value="Genomic_DNA"/>
</dbReference>
<evidence type="ECO:0000313" key="3">
    <source>
        <dbReference type="Proteomes" id="UP000268192"/>
    </source>
</evidence>
<sequence>MTIERTGGTVIPLSQISIPMSPEPHPFEIAHRDAAEEAWQQTLRANPALFNGTVMLHSTMDIQDGRLTTVAHRVPYSALLLFLKERPVEGCWHLFGSALLVSSDNRVILSRMAERTANAGLVYSPCGSLDLSDVVGDKVDIDGNMRREVLEETGLDLASAEAEAAYGMVEIGGVVVIVRRFFFDMTAEELVARVRAHIDAEADPEIDDVFSVGAEDAPRSDYQFYMAELLHWHFRSKR</sequence>
<dbReference type="InterPro" id="IPR000086">
    <property type="entry name" value="NUDIX_hydrolase_dom"/>
</dbReference>
<gene>
    <name evidence="2" type="ORF">D5400_08730</name>
</gene>
<dbReference type="InterPro" id="IPR015797">
    <property type="entry name" value="NUDIX_hydrolase-like_dom_sf"/>
</dbReference>
<evidence type="ECO:0000313" key="2">
    <source>
        <dbReference type="EMBL" id="AZN71342.1"/>
    </source>
</evidence>
<proteinExistence type="predicted"/>
<keyword evidence="3" id="KW-1185">Reference proteome</keyword>
<reference evidence="2 3" key="1">
    <citation type="submission" date="2018-09" db="EMBL/GenBank/DDBJ databases">
        <title>Marinorhizobium profundi gen. nov., sp. nov., isolated from a deep-sea sediment sample from the New Britain Trench and proposal of Marinorhizobiaceae fam. nov. in the order Rhizobiales of the class Alphaproteobacteria.</title>
        <authorList>
            <person name="Cao J."/>
        </authorList>
    </citation>
    <scope>NUCLEOTIDE SEQUENCE [LARGE SCALE GENOMIC DNA]</scope>
    <source>
        <strain evidence="2 3">WS11</strain>
    </source>
</reference>
<evidence type="ECO:0000259" key="1">
    <source>
        <dbReference type="PROSITE" id="PS51462"/>
    </source>
</evidence>
<organism evidence="2 3">
    <name type="scientific">Georhizobium profundi</name>
    <dbReference type="NCBI Taxonomy" id="2341112"/>
    <lineage>
        <taxon>Bacteria</taxon>
        <taxon>Pseudomonadati</taxon>
        <taxon>Pseudomonadota</taxon>
        <taxon>Alphaproteobacteria</taxon>
        <taxon>Hyphomicrobiales</taxon>
        <taxon>Rhizobiaceae</taxon>
        <taxon>Georhizobium</taxon>
    </lineage>
</organism>
<dbReference type="PROSITE" id="PS51462">
    <property type="entry name" value="NUDIX"/>
    <property type="match status" value="1"/>
</dbReference>
<protein>
    <submittedName>
        <fullName evidence="2">NUDIX hydrolase</fullName>
    </submittedName>
</protein>
<dbReference type="AlphaFoldDB" id="A0A3Q8XN05"/>